<dbReference type="Proteomes" id="UP000215145">
    <property type="component" value="Unassembled WGS sequence"/>
</dbReference>
<keyword evidence="3" id="KW-1133">Transmembrane helix</keyword>
<dbReference type="AlphaFoldDB" id="A0A229NXX0"/>
<comment type="caution">
    <text evidence="5">The sequence shown here is derived from an EMBL/GenBank/DDBJ whole genome shotgun (WGS) entry which is preliminary data.</text>
</comment>
<dbReference type="CDD" id="cd10918">
    <property type="entry name" value="CE4_NodB_like_5s_6s"/>
    <property type="match status" value="1"/>
</dbReference>
<keyword evidence="5" id="KW-0119">Carbohydrate metabolism</keyword>
<evidence type="ECO:0000259" key="4">
    <source>
        <dbReference type="PROSITE" id="PS51677"/>
    </source>
</evidence>
<keyword evidence="2" id="KW-0732">Signal</keyword>
<dbReference type="InterPro" id="IPR011330">
    <property type="entry name" value="Glyco_hydro/deAcase_b/a-brl"/>
</dbReference>
<sequence length="372" mass="42009">MPGVMNRFRILTILLVFVVVATGAAGVAMLFKDKLPLLKGLTPRTSRQSELYKDLQPGTATPKGLYYKNKVIVLMYHDVRPDPNDSKSLALNNLDRQLSLLKANNFKIIDMDRYKQFIRGKASVPDNAVLLTFDDGYESFYQYAYPMLRKHELTATNFIIAGSIGNRKHAGVSKLTWVQIQQMKQDGIDFYSHSFNSHSYSHAEGPKSNLSAMLAGRIYLPELGRRERETEYERRIRSDLRQANDVLLEQLGVRNDVMAFPYGAFSRPLLQACKQEGIDVTLTVKAGLNGPGQFNGFRLNAGGMDNNPDLQIALMKQAVQKLGKAHYERPSLKYELLLLPILGLLIGALWLRSAWELARSQRLRKTLISETT</sequence>
<dbReference type="SUPFAM" id="SSF88713">
    <property type="entry name" value="Glycoside hydrolase/deacetylase"/>
    <property type="match status" value="1"/>
</dbReference>
<dbReference type="GO" id="GO:0045493">
    <property type="term" value="P:xylan catabolic process"/>
    <property type="evidence" value="ECO:0007669"/>
    <property type="project" value="UniProtKB-KW"/>
</dbReference>
<dbReference type="GO" id="GO:0005576">
    <property type="term" value="C:extracellular region"/>
    <property type="evidence" value="ECO:0007669"/>
    <property type="project" value="UniProtKB-SubCell"/>
</dbReference>
<evidence type="ECO:0000256" key="2">
    <source>
        <dbReference type="ARBA" id="ARBA00022729"/>
    </source>
</evidence>
<dbReference type="PANTHER" id="PTHR34216:SF3">
    <property type="entry name" value="POLY-BETA-1,6-N-ACETYL-D-GLUCOSAMINE N-DEACETYLASE"/>
    <property type="match status" value="1"/>
</dbReference>
<reference evidence="5 6" key="1">
    <citation type="submission" date="2017-07" db="EMBL/GenBank/DDBJ databases">
        <title>Paenibacillus herberti R33 genome sequencing and assembly.</title>
        <authorList>
            <person name="Su W."/>
        </authorList>
    </citation>
    <scope>NUCLEOTIDE SEQUENCE [LARGE SCALE GENOMIC DNA]</scope>
    <source>
        <strain evidence="5 6">R33</strain>
    </source>
</reference>
<dbReference type="OrthoDB" id="9778320at2"/>
<evidence type="ECO:0000256" key="3">
    <source>
        <dbReference type="SAM" id="Phobius"/>
    </source>
</evidence>
<name>A0A229NXX0_9BACL</name>
<keyword evidence="5" id="KW-0378">Hydrolase</keyword>
<dbReference type="PANTHER" id="PTHR34216">
    <property type="match status" value="1"/>
</dbReference>
<evidence type="ECO:0000256" key="1">
    <source>
        <dbReference type="ARBA" id="ARBA00004613"/>
    </source>
</evidence>
<dbReference type="RefSeq" id="WP_089525537.1">
    <property type="nucleotide sequence ID" value="NZ_NMUQ01000002.1"/>
</dbReference>
<accession>A0A229NXX0</accession>
<keyword evidence="5" id="KW-0858">Xylan degradation</keyword>
<dbReference type="EMBL" id="NMUQ01000002">
    <property type="protein sequence ID" value="OXM14720.1"/>
    <property type="molecule type" value="Genomic_DNA"/>
</dbReference>
<dbReference type="Gene3D" id="3.20.20.370">
    <property type="entry name" value="Glycoside hydrolase/deacetylase"/>
    <property type="match status" value="1"/>
</dbReference>
<keyword evidence="5" id="KW-0326">Glycosidase</keyword>
<keyword evidence="3" id="KW-0472">Membrane</keyword>
<dbReference type="GO" id="GO:0016810">
    <property type="term" value="F:hydrolase activity, acting on carbon-nitrogen (but not peptide) bonds"/>
    <property type="evidence" value="ECO:0007669"/>
    <property type="project" value="InterPro"/>
</dbReference>
<dbReference type="Pfam" id="PF01522">
    <property type="entry name" value="Polysacc_deac_1"/>
    <property type="match status" value="1"/>
</dbReference>
<gene>
    <name evidence="5" type="ORF">CGZ75_17700</name>
</gene>
<organism evidence="5 6">
    <name type="scientific">Paenibacillus herberti</name>
    <dbReference type="NCBI Taxonomy" id="1619309"/>
    <lineage>
        <taxon>Bacteria</taxon>
        <taxon>Bacillati</taxon>
        <taxon>Bacillota</taxon>
        <taxon>Bacilli</taxon>
        <taxon>Bacillales</taxon>
        <taxon>Paenibacillaceae</taxon>
        <taxon>Paenibacillus</taxon>
    </lineage>
</organism>
<comment type="subcellular location">
    <subcellularLocation>
        <location evidence="1">Secreted</location>
    </subcellularLocation>
</comment>
<evidence type="ECO:0000313" key="5">
    <source>
        <dbReference type="EMBL" id="OXM14720.1"/>
    </source>
</evidence>
<keyword evidence="5" id="KW-0624">Polysaccharide degradation</keyword>
<dbReference type="GO" id="GO:0016798">
    <property type="term" value="F:hydrolase activity, acting on glycosyl bonds"/>
    <property type="evidence" value="ECO:0007669"/>
    <property type="project" value="UniProtKB-KW"/>
</dbReference>
<dbReference type="InterPro" id="IPR002509">
    <property type="entry name" value="NODB_dom"/>
</dbReference>
<protein>
    <submittedName>
        <fullName evidence="5">Xylanase deacetylase</fullName>
    </submittedName>
</protein>
<keyword evidence="3" id="KW-0812">Transmembrane</keyword>
<feature type="domain" description="NodB homology" evidence="4">
    <location>
        <begin position="127"/>
        <end position="372"/>
    </location>
</feature>
<evidence type="ECO:0000313" key="6">
    <source>
        <dbReference type="Proteomes" id="UP000215145"/>
    </source>
</evidence>
<proteinExistence type="predicted"/>
<feature type="transmembrane region" description="Helical" evidence="3">
    <location>
        <begin position="336"/>
        <end position="355"/>
    </location>
</feature>
<keyword evidence="6" id="KW-1185">Reference proteome</keyword>
<dbReference type="PROSITE" id="PS51677">
    <property type="entry name" value="NODB"/>
    <property type="match status" value="1"/>
</dbReference>
<dbReference type="InterPro" id="IPR051398">
    <property type="entry name" value="Polysacch_Deacetylase"/>
</dbReference>